<evidence type="ECO:0000313" key="4">
    <source>
        <dbReference type="EMBL" id="SFP74756.1"/>
    </source>
</evidence>
<dbReference type="NCBIfam" id="TIGR03084">
    <property type="entry name" value="TIGR03084 family metal-binding protein"/>
    <property type="match status" value="1"/>
</dbReference>
<dbReference type="Proteomes" id="UP000183413">
    <property type="component" value="Unassembled WGS sequence"/>
</dbReference>
<accession>A0A1I5SWZ6</accession>
<dbReference type="InterPro" id="IPR017517">
    <property type="entry name" value="Maleyloyr_isom"/>
</dbReference>
<dbReference type="InterPro" id="IPR017518">
    <property type="entry name" value="CHP03084"/>
</dbReference>
<evidence type="ECO:0000259" key="2">
    <source>
        <dbReference type="Pfam" id="PF08608"/>
    </source>
</evidence>
<dbReference type="InterPro" id="IPR013917">
    <property type="entry name" value="tRNA_wybutosine-synth"/>
</dbReference>
<proteinExistence type="predicted"/>
<feature type="domain" description="tRNA wybutosine-synthesis" evidence="2">
    <location>
        <begin position="183"/>
        <end position="235"/>
    </location>
</feature>
<dbReference type="RefSeq" id="WP_075023835.1">
    <property type="nucleotide sequence ID" value="NZ_FOVH01000017.1"/>
</dbReference>
<sequence>MPDLHSLLADLAAEGDSLDALVTPLPAARWADPTPAEGWTIAHQIAHLAWTDGQALVAAADPEAFPKIIEAALANPEGFVEDGARAGAAQDPADLLARWRDGRRRMVDALAAVPPGTRLPWFGPPMGVASMATARLMETWAHGEDVADALGERRAPTHRLRHVAHIGVRTRDFSFRTRGLEPPAEEFRVALRGPDGEEWTWGPPDARQSVTGPALDFCHAVTQRRHRDDLALTATRPDAERWLDIAQAFAGPPGPGRPPGYGSPTARSNAS</sequence>
<protein>
    <submittedName>
        <fullName evidence="4">TIGR03084 family protein</fullName>
    </submittedName>
</protein>
<dbReference type="Gene3D" id="1.20.120.450">
    <property type="entry name" value="dinb family like domain"/>
    <property type="match status" value="1"/>
</dbReference>
<name>A0A1I5SWZ6_9ACTN</name>
<dbReference type="AlphaFoldDB" id="A0A1I5SWZ6"/>
<organism evidence="4 5">
    <name type="scientific">Actinomadura madurae</name>
    <dbReference type="NCBI Taxonomy" id="1993"/>
    <lineage>
        <taxon>Bacteria</taxon>
        <taxon>Bacillati</taxon>
        <taxon>Actinomycetota</taxon>
        <taxon>Actinomycetes</taxon>
        <taxon>Streptosporangiales</taxon>
        <taxon>Thermomonosporaceae</taxon>
        <taxon>Actinomadura</taxon>
    </lineage>
</organism>
<dbReference type="EMBL" id="FOVH01000017">
    <property type="protein sequence ID" value="SFP74756.1"/>
    <property type="molecule type" value="Genomic_DNA"/>
</dbReference>
<dbReference type="GO" id="GO:0046872">
    <property type="term" value="F:metal ion binding"/>
    <property type="evidence" value="ECO:0007669"/>
    <property type="project" value="InterPro"/>
</dbReference>
<reference evidence="4 5" key="1">
    <citation type="submission" date="2016-10" db="EMBL/GenBank/DDBJ databases">
        <authorList>
            <person name="de Groot N.N."/>
        </authorList>
    </citation>
    <scope>NUCLEOTIDE SEQUENCE [LARGE SCALE GENOMIC DNA]</scope>
    <source>
        <strain evidence="4 5">DSM 43067</strain>
    </source>
</reference>
<evidence type="ECO:0000259" key="3">
    <source>
        <dbReference type="Pfam" id="PF11716"/>
    </source>
</evidence>
<dbReference type="InterPro" id="IPR024344">
    <property type="entry name" value="MDMPI_metal-binding"/>
</dbReference>
<gene>
    <name evidence="4" type="ORF">SAMN04489713_11742</name>
</gene>
<dbReference type="Pfam" id="PF11716">
    <property type="entry name" value="MDMPI_N"/>
    <property type="match status" value="1"/>
</dbReference>
<dbReference type="InterPro" id="IPR034660">
    <property type="entry name" value="DinB/YfiT-like"/>
</dbReference>
<evidence type="ECO:0000313" key="5">
    <source>
        <dbReference type="Proteomes" id="UP000183413"/>
    </source>
</evidence>
<keyword evidence="5" id="KW-1185">Reference proteome</keyword>
<dbReference type="STRING" id="1993.SAMN04489713_11742"/>
<dbReference type="Pfam" id="PF08608">
    <property type="entry name" value="Wyosine_form"/>
    <property type="match status" value="1"/>
</dbReference>
<dbReference type="eggNOG" id="ENOG502Z7S3">
    <property type="taxonomic scope" value="Bacteria"/>
</dbReference>
<feature type="region of interest" description="Disordered" evidence="1">
    <location>
        <begin position="247"/>
        <end position="271"/>
    </location>
</feature>
<dbReference type="InParanoid" id="A0A1I5SWZ6"/>
<evidence type="ECO:0000256" key="1">
    <source>
        <dbReference type="SAM" id="MobiDB-lite"/>
    </source>
</evidence>
<feature type="domain" description="Mycothiol-dependent maleylpyruvate isomerase metal-binding" evidence="3">
    <location>
        <begin position="11"/>
        <end position="147"/>
    </location>
</feature>
<dbReference type="SUPFAM" id="SSF109854">
    <property type="entry name" value="DinB/YfiT-like putative metalloenzymes"/>
    <property type="match status" value="1"/>
</dbReference>
<dbReference type="NCBIfam" id="TIGR03083">
    <property type="entry name" value="maleylpyruvate isomerase family mycothiol-dependent enzyme"/>
    <property type="match status" value="1"/>
</dbReference>